<feature type="transmembrane region" description="Helical" evidence="2">
    <location>
        <begin position="547"/>
        <end position="565"/>
    </location>
</feature>
<dbReference type="EMBL" id="JAXOVC010000013">
    <property type="protein sequence ID" value="KAK4494735.1"/>
    <property type="molecule type" value="Genomic_DNA"/>
</dbReference>
<evidence type="ECO:0000256" key="2">
    <source>
        <dbReference type="SAM" id="Phobius"/>
    </source>
</evidence>
<organism evidence="4 5">
    <name type="scientific">Zasmidium cellare</name>
    <name type="common">Wine cellar mold</name>
    <name type="synonym">Racodium cellare</name>
    <dbReference type="NCBI Taxonomy" id="395010"/>
    <lineage>
        <taxon>Eukaryota</taxon>
        <taxon>Fungi</taxon>
        <taxon>Dikarya</taxon>
        <taxon>Ascomycota</taxon>
        <taxon>Pezizomycotina</taxon>
        <taxon>Dothideomycetes</taxon>
        <taxon>Dothideomycetidae</taxon>
        <taxon>Mycosphaerellales</taxon>
        <taxon>Mycosphaerellaceae</taxon>
        <taxon>Zasmidium</taxon>
    </lineage>
</organism>
<dbReference type="PANTHER" id="PTHR35395:SF1">
    <property type="entry name" value="DUF6536 DOMAIN-CONTAINING PROTEIN"/>
    <property type="match status" value="1"/>
</dbReference>
<protein>
    <recommendedName>
        <fullName evidence="3">DUF6536 domain-containing protein</fullName>
    </recommendedName>
</protein>
<accession>A0ABR0E008</accession>
<feature type="transmembrane region" description="Helical" evidence="2">
    <location>
        <begin position="39"/>
        <end position="62"/>
    </location>
</feature>
<dbReference type="InterPro" id="IPR046623">
    <property type="entry name" value="DUF6536"/>
</dbReference>
<feature type="transmembrane region" description="Helical" evidence="2">
    <location>
        <begin position="585"/>
        <end position="607"/>
    </location>
</feature>
<reference evidence="4 5" key="1">
    <citation type="journal article" date="2023" name="G3 (Bethesda)">
        <title>A chromosome-level genome assembly of Zasmidium syzygii isolated from banana leaves.</title>
        <authorList>
            <person name="van Westerhoven A.C."/>
            <person name="Mehrabi R."/>
            <person name="Talebi R."/>
            <person name="Steentjes M.B.F."/>
            <person name="Corcolon B."/>
            <person name="Chong P.A."/>
            <person name="Kema G.H.J."/>
            <person name="Seidl M.F."/>
        </authorList>
    </citation>
    <scope>NUCLEOTIDE SEQUENCE [LARGE SCALE GENOMIC DNA]</scope>
    <source>
        <strain evidence="4 5">P124</strain>
    </source>
</reference>
<keyword evidence="2" id="KW-1133">Transmembrane helix</keyword>
<evidence type="ECO:0000313" key="5">
    <source>
        <dbReference type="Proteomes" id="UP001305779"/>
    </source>
</evidence>
<dbReference type="Proteomes" id="UP001305779">
    <property type="component" value="Unassembled WGS sequence"/>
</dbReference>
<evidence type="ECO:0000313" key="4">
    <source>
        <dbReference type="EMBL" id="KAK4494735.1"/>
    </source>
</evidence>
<comment type="caution">
    <text evidence="4">The sequence shown here is derived from an EMBL/GenBank/DDBJ whole genome shotgun (WGS) entry which is preliminary data.</text>
</comment>
<feature type="region of interest" description="Disordered" evidence="1">
    <location>
        <begin position="677"/>
        <end position="696"/>
    </location>
</feature>
<dbReference type="PANTHER" id="PTHR35395">
    <property type="entry name" value="DUF6536 DOMAIN-CONTAINING PROTEIN"/>
    <property type="match status" value="1"/>
</dbReference>
<dbReference type="Pfam" id="PF20163">
    <property type="entry name" value="DUF6536"/>
    <property type="match status" value="1"/>
</dbReference>
<evidence type="ECO:0000256" key="1">
    <source>
        <dbReference type="SAM" id="MobiDB-lite"/>
    </source>
</evidence>
<feature type="domain" description="DUF6536" evidence="3">
    <location>
        <begin position="37"/>
        <end position="141"/>
    </location>
</feature>
<feature type="transmembrane region" description="Helical" evidence="2">
    <location>
        <begin position="473"/>
        <end position="494"/>
    </location>
</feature>
<gene>
    <name evidence="4" type="ORF">PRZ48_014091</name>
</gene>
<keyword evidence="2" id="KW-0472">Membrane</keyword>
<sequence>MASPPSYEMDSMARKALIADEQEVKVEERRRDPHTKWKTTLGVGAGLATVVLATNIGVLVWAGSSSTDGEGSAAVYQGPCYLVGRATVAAELVVNILSTLLLGASNYAAQLLTAPTRKDLDRQHARGNWLDVGVSSVRNMRYNSVIFTSHLALDYQAALVTEDFLHGGYWNQSRAQAVFGANVQQISQMAQHADQLIRLDGPACLQAYSTNRYETIWRNVLVVANINNANSSLLNVYSHTAAAEVNDLNWVCHGDVHNLYAPEYSNCDSAIVQSGTTWTIPKVPACPQNQDLRVGYPYNIFDGSQNCPDFVDVEVDYCLAESFSPLCTLDVSKRLLAGVIVCNIAKILCMLGILFARGLRPLSTIGDAIASFIERPDSATAGMGALEVGAVTSGVWRHFDQYPPVPWTRQKRRWWYAVPRLQLNLTFLISFIPWLTTLIILIKLSIHPQLGEFGSFGVVSTDDLLSTTLNGGVLANVVLANTPQIIITFVCIFYNDAFTRMLLNIEYIAFAKIRKPLRVSRPRGQQRSTYWLQLPLRYSVPIMSTMVLLHWLVSRSIFLVRIIVYNTDGLRVPGRDIDACGFSPLAILLAFCLSTVMIGSLVGVGGFRRFEAGMPVAGACSVAVAAAVHLGEGESEDARFSPLMYGIVSRTSSRGSGERASWQQRGPDWDFGRRAEEHVSFSSKEVSPLEDGKIYR</sequence>
<evidence type="ECO:0000259" key="3">
    <source>
        <dbReference type="Pfam" id="PF20163"/>
    </source>
</evidence>
<keyword evidence="2" id="KW-0812">Transmembrane</keyword>
<proteinExistence type="predicted"/>
<feature type="transmembrane region" description="Helical" evidence="2">
    <location>
        <begin position="421"/>
        <end position="442"/>
    </location>
</feature>
<keyword evidence="5" id="KW-1185">Reference proteome</keyword>
<name>A0ABR0E008_ZASCE</name>